<accession>A0A0A9AZ81</accession>
<dbReference type="AlphaFoldDB" id="A0A0A9AZ81"/>
<dbReference type="EMBL" id="GBRH01241459">
    <property type="protein sequence ID" value="JAD56436.1"/>
    <property type="molecule type" value="Transcribed_RNA"/>
</dbReference>
<organism evidence="1">
    <name type="scientific">Arundo donax</name>
    <name type="common">Giant reed</name>
    <name type="synonym">Donax arundinaceus</name>
    <dbReference type="NCBI Taxonomy" id="35708"/>
    <lineage>
        <taxon>Eukaryota</taxon>
        <taxon>Viridiplantae</taxon>
        <taxon>Streptophyta</taxon>
        <taxon>Embryophyta</taxon>
        <taxon>Tracheophyta</taxon>
        <taxon>Spermatophyta</taxon>
        <taxon>Magnoliopsida</taxon>
        <taxon>Liliopsida</taxon>
        <taxon>Poales</taxon>
        <taxon>Poaceae</taxon>
        <taxon>PACMAD clade</taxon>
        <taxon>Arundinoideae</taxon>
        <taxon>Arundineae</taxon>
        <taxon>Arundo</taxon>
    </lineage>
</organism>
<name>A0A0A9AZ81_ARUDO</name>
<proteinExistence type="predicted"/>
<protein>
    <submittedName>
        <fullName evidence="1">Uncharacterized protein</fullName>
    </submittedName>
</protein>
<sequence length="81" mass="9120">MEALPLLSIGSPCCRLQLSSLLFSFTCFTVSQITCKYTFDLLVVPVDKHPTLCVVFILRHGLSIVMSDYGLYMMRRLVCSP</sequence>
<reference evidence="1" key="1">
    <citation type="submission" date="2014-09" db="EMBL/GenBank/DDBJ databases">
        <authorList>
            <person name="Magalhaes I.L.F."/>
            <person name="Oliveira U."/>
            <person name="Santos F.R."/>
            <person name="Vidigal T.H.D.A."/>
            <person name="Brescovit A.D."/>
            <person name="Santos A.J."/>
        </authorList>
    </citation>
    <scope>NUCLEOTIDE SEQUENCE</scope>
    <source>
        <tissue evidence="1">Shoot tissue taken approximately 20 cm above the soil surface</tissue>
    </source>
</reference>
<evidence type="ECO:0000313" key="1">
    <source>
        <dbReference type="EMBL" id="JAD56436.1"/>
    </source>
</evidence>
<reference evidence="1" key="2">
    <citation type="journal article" date="2015" name="Data Brief">
        <title>Shoot transcriptome of the giant reed, Arundo donax.</title>
        <authorList>
            <person name="Barrero R.A."/>
            <person name="Guerrero F.D."/>
            <person name="Moolhuijzen P."/>
            <person name="Goolsby J.A."/>
            <person name="Tidwell J."/>
            <person name="Bellgard S.E."/>
            <person name="Bellgard M.I."/>
        </authorList>
    </citation>
    <scope>NUCLEOTIDE SEQUENCE</scope>
    <source>
        <tissue evidence="1">Shoot tissue taken approximately 20 cm above the soil surface</tissue>
    </source>
</reference>